<evidence type="ECO:0000313" key="2">
    <source>
        <dbReference type="EMBL" id="KAF2542537.1"/>
    </source>
</evidence>
<reference evidence="2" key="1">
    <citation type="submission" date="2019-12" db="EMBL/GenBank/DDBJ databases">
        <title>Genome sequencing and annotation of Brassica cretica.</title>
        <authorList>
            <person name="Studholme D.J."/>
            <person name="Sarris P.F."/>
        </authorList>
    </citation>
    <scope>NUCLEOTIDE SEQUENCE</scope>
    <source>
        <strain evidence="2">PFS-001/15</strain>
        <tissue evidence="2">Leaf</tissue>
    </source>
</reference>
<feature type="compositionally biased region" description="Basic and acidic residues" evidence="1">
    <location>
        <begin position="11"/>
        <end position="33"/>
    </location>
</feature>
<sequence>MMKWNLCTTYDRPHPEENAATEEFEHPEEHANSEEANVEEEPEKGEDPENGEETEKGEETARVMAGGRRQTPDGRRQHKPTGQRHLTLNRSAMWQYGIAKTRNGER</sequence>
<dbReference type="Proteomes" id="UP000712281">
    <property type="component" value="Unassembled WGS sequence"/>
</dbReference>
<dbReference type="AlphaFoldDB" id="A0A8S9GDF6"/>
<evidence type="ECO:0000256" key="1">
    <source>
        <dbReference type="SAM" id="MobiDB-lite"/>
    </source>
</evidence>
<name>A0A8S9GDF6_BRACR</name>
<evidence type="ECO:0000313" key="3">
    <source>
        <dbReference type="Proteomes" id="UP000712281"/>
    </source>
</evidence>
<organism evidence="2 3">
    <name type="scientific">Brassica cretica</name>
    <name type="common">Mustard</name>
    <dbReference type="NCBI Taxonomy" id="69181"/>
    <lineage>
        <taxon>Eukaryota</taxon>
        <taxon>Viridiplantae</taxon>
        <taxon>Streptophyta</taxon>
        <taxon>Embryophyta</taxon>
        <taxon>Tracheophyta</taxon>
        <taxon>Spermatophyta</taxon>
        <taxon>Magnoliopsida</taxon>
        <taxon>eudicotyledons</taxon>
        <taxon>Gunneridae</taxon>
        <taxon>Pentapetalae</taxon>
        <taxon>rosids</taxon>
        <taxon>malvids</taxon>
        <taxon>Brassicales</taxon>
        <taxon>Brassicaceae</taxon>
        <taxon>Brassiceae</taxon>
        <taxon>Brassica</taxon>
    </lineage>
</organism>
<protein>
    <submittedName>
        <fullName evidence="2">Uncharacterized protein</fullName>
    </submittedName>
</protein>
<feature type="region of interest" description="Disordered" evidence="1">
    <location>
        <begin position="1"/>
        <end position="106"/>
    </location>
</feature>
<comment type="caution">
    <text evidence="2">The sequence shown here is derived from an EMBL/GenBank/DDBJ whole genome shotgun (WGS) entry which is preliminary data.</text>
</comment>
<feature type="compositionally biased region" description="Acidic residues" evidence="1">
    <location>
        <begin position="36"/>
        <end position="52"/>
    </location>
</feature>
<accession>A0A8S9GDF6</accession>
<gene>
    <name evidence="2" type="ORF">F2Q68_00032261</name>
</gene>
<proteinExistence type="predicted"/>
<dbReference type="EMBL" id="QGKW02002005">
    <property type="protein sequence ID" value="KAF2542537.1"/>
    <property type="molecule type" value="Genomic_DNA"/>
</dbReference>